<feature type="region of interest" description="Disordered" evidence="2">
    <location>
        <begin position="408"/>
        <end position="485"/>
    </location>
</feature>
<gene>
    <name evidence="4" type="ORF">CVLEPA_LOCUS14633</name>
</gene>
<keyword evidence="5" id="KW-1185">Reference proteome</keyword>
<evidence type="ECO:0000256" key="1">
    <source>
        <dbReference type="ARBA" id="ARBA00022801"/>
    </source>
</evidence>
<sequence length="485" mass="54291">MEAADVIFKAISHICPSVGVEWIQTCSAIPSTTDVSAILNKLKDIERETKSYRERNCDAISELRGDLRTVNDRMNAALCNSVYRDDNQCLSTNNVRRRRKCFGYGSIRHLVRECPKRIRNLDISTHSNCKGRRASTPMNNLTEETAIKLENVVVTGHEESADLHRFVTIVFRDKPVCALVDTGASVSLIKKSLWDGLSSAEKGPLSASPKGTRFVGAGGSDLSILGEIEVPLLTQPIIPKRNEVFITDSEVVPASSEIRVLAKLTNHVGGDDFSPSPVFVERDVEFNAIQDSTGVSPHPHEMDALRDRLLLADQVTDEVLGEQRAKMKRHHDKQCHGKEISVGDRVLLNNPAVPVDRCRKFHSLCKGPYKVVRKVGQVNYQVEDDHGKKQTVHYNRLKRVSKDVNRLEEAVESHEGNNAPVRDESSPMKRHVRGPRSKLQGSRSAPISKIRTMDVVPNVGNESINDRPKRTRRPIRFYPDHDQSV</sequence>
<evidence type="ECO:0000259" key="3">
    <source>
        <dbReference type="PROSITE" id="PS50175"/>
    </source>
</evidence>
<dbReference type="EMBL" id="CAWYQH010000097">
    <property type="protein sequence ID" value="CAK8683572.1"/>
    <property type="molecule type" value="Genomic_DNA"/>
</dbReference>
<feature type="domain" description="Peptidase A2" evidence="3">
    <location>
        <begin position="176"/>
        <end position="219"/>
    </location>
</feature>
<keyword evidence="1" id="KW-0378">Hydrolase</keyword>
<name>A0ABP0FVE7_CLALP</name>
<evidence type="ECO:0000313" key="4">
    <source>
        <dbReference type="EMBL" id="CAK8683572.1"/>
    </source>
</evidence>
<dbReference type="Proteomes" id="UP001642483">
    <property type="component" value="Unassembled WGS sequence"/>
</dbReference>
<dbReference type="InterPro" id="IPR054465">
    <property type="entry name" value="Integrase_p58-like_C"/>
</dbReference>
<dbReference type="InterPro" id="IPR001995">
    <property type="entry name" value="Peptidase_A2_cat"/>
</dbReference>
<dbReference type="PROSITE" id="PS00141">
    <property type="entry name" value="ASP_PROTEASE"/>
    <property type="match status" value="1"/>
</dbReference>
<feature type="compositionally biased region" description="Basic and acidic residues" evidence="2">
    <location>
        <begin position="408"/>
        <end position="427"/>
    </location>
</feature>
<reference evidence="4 5" key="1">
    <citation type="submission" date="2024-02" db="EMBL/GenBank/DDBJ databases">
        <authorList>
            <person name="Daric V."/>
            <person name="Darras S."/>
        </authorList>
    </citation>
    <scope>NUCLEOTIDE SEQUENCE [LARGE SCALE GENOMIC DNA]</scope>
</reference>
<dbReference type="Pfam" id="PF22938">
    <property type="entry name" value="Integrase_p58_C"/>
    <property type="match status" value="1"/>
</dbReference>
<protein>
    <recommendedName>
        <fullName evidence="3">Peptidase A2 domain-containing protein</fullName>
    </recommendedName>
</protein>
<dbReference type="SUPFAM" id="SSF50630">
    <property type="entry name" value="Acid proteases"/>
    <property type="match status" value="1"/>
</dbReference>
<dbReference type="InterPro" id="IPR021109">
    <property type="entry name" value="Peptidase_aspartic_dom_sf"/>
</dbReference>
<dbReference type="Gene3D" id="2.40.70.10">
    <property type="entry name" value="Acid Proteases"/>
    <property type="match status" value="1"/>
</dbReference>
<organism evidence="4 5">
    <name type="scientific">Clavelina lepadiformis</name>
    <name type="common">Light-bulb sea squirt</name>
    <name type="synonym">Ascidia lepadiformis</name>
    <dbReference type="NCBI Taxonomy" id="159417"/>
    <lineage>
        <taxon>Eukaryota</taxon>
        <taxon>Metazoa</taxon>
        <taxon>Chordata</taxon>
        <taxon>Tunicata</taxon>
        <taxon>Ascidiacea</taxon>
        <taxon>Aplousobranchia</taxon>
        <taxon>Clavelinidae</taxon>
        <taxon>Clavelina</taxon>
    </lineage>
</organism>
<evidence type="ECO:0000256" key="2">
    <source>
        <dbReference type="SAM" id="MobiDB-lite"/>
    </source>
</evidence>
<evidence type="ECO:0000313" key="5">
    <source>
        <dbReference type="Proteomes" id="UP001642483"/>
    </source>
</evidence>
<dbReference type="CDD" id="cd00303">
    <property type="entry name" value="retropepsin_like"/>
    <property type="match status" value="1"/>
</dbReference>
<comment type="caution">
    <text evidence="4">The sequence shown here is derived from an EMBL/GenBank/DDBJ whole genome shotgun (WGS) entry which is preliminary data.</text>
</comment>
<accession>A0ABP0FVE7</accession>
<dbReference type="InterPro" id="IPR001969">
    <property type="entry name" value="Aspartic_peptidase_AS"/>
</dbReference>
<proteinExistence type="predicted"/>
<dbReference type="PROSITE" id="PS50175">
    <property type="entry name" value="ASP_PROT_RETROV"/>
    <property type="match status" value="1"/>
</dbReference>